<dbReference type="EC" id="3.1.1.-" evidence="2"/>
<gene>
    <name evidence="2" type="ORF">HDA39_005862</name>
</gene>
<dbReference type="AlphaFoldDB" id="A0A7W9JCW4"/>
<keyword evidence="3" id="KW-1185">Reference proteome</keyword>
<dbReference type="Pfam" id="PF05139">
    <property type="entry name" value="Erythro_esteras"/>
    <property type="match status" value="1"/>
</dbReference>
<evidence type="ECO:0000313" key="3">
    <source>
        <dbReference type="Proteomes" id="UP000549971"/>
    </source>
</evidence>
<feature type="signal peptide" evidence="1">
    <location>
        <begin position="1"/>
        <end position="24"/>
    </location>
</feature>
<organism evidence="2 3">
    <name type="scientific">Kribbella italica</name>
    <dbReference type="NCBI Taxonomy" id="1540520"/>
    <lineage>
        <taxon>Bacteria</taxon>
        <taxon>Bacillati</taxon>
        <taxon>Actinomycetota</taxon>
        <taxon>Actinomycetes</taxon>
        <taxon>Propionibacteriales</taxon>
        <taxon>Kribbellaceae</taxon>
        <taxon>Kribbella</taxon>
    </lineage>
</organism>
<dbReference type="InterPro" id="IPR007815">
    <property type="entry name" value="Emycin_Estase"/>
</dbReference>
<dbReference type="Gene3D" id="1.20.1440.30">
    <property type="entry name" value="Biosynthetic Protein domain"/>
    <property type="match status" value="1"/>
</dbReference>
<keyword evidence="1" id="KW-0732">Signal</keyword>
<dbReference type="InterPro" id="IPR014622">
    <property type="entry name" value="UCP036794_erythomycin"/>
</dbReference>
<sequence length="449" mass="49333">MKRNSRVAAALTAAALLSAAALPAATAVVAPPHSAVNAVTQNPVPALNRAAYPLLSTKATGQLHDLRPLVRMVGDAKVVGVGEATHNSSEFFTLKHRIFRALVEQRGFTTFALEASWSTGVALDQYVVHGVGDPRAIMQHEFQGSYEFWNAEEYLDLIEWMRSYNQTHTRKLHFVGDDLGYISPATLDLVTSYVGKVRPALVPEITRAYAGIRSDANAADFLTELVAKPLAERQKTEVATRKALAAVESLPKSEAQTWAVQHARAAWQVAKFVAYDIADPKVLPSAMLFRDEVMAANTVWWTKHTGAKVVLGAHNGHIALTSSMPAEYPKIQGEFLREQLGRRYVPIGLSFDHGSFNARDVNDTNGTIRKFTVAPAAAGNNEHTLDKVAYRDYYVDLRTLPRSTKTWLSTERPTRDIGTAYPWPDSPVALAASYDVLIHLNQVTAAHLR</sequence>
<dbReference type="RefSeq" id="WP_184800565.1">
    <property type="nucleotide sequence ID" value="NZ_JACHMY010000001.1"/>
</dbReference>
<dbReference type="Proteomes" id="UP000549971">
    <property type="component" value="Unassembled WGS sequence"/>
</dbReference>
<name>A0A7W9JCW4_9ACTN</name>
<comment type="caution">
    <text evidence="2">The sequence shown here is derived from an EMBL/GenBank/DDBJ whole genome shotgun (WGS) entry which is preliminary data.</text>
</comment>
<accession>A0A7W9JCW4</accession>
<keyword evidence="2" id="KW-0378">Hydrolase</keyword>
<dbReference type="SUPFAM" id="SSF159501">
    <property type="entry name" value="EreA/ChaN-like"/>
    <property type="match status" value="1"/>
</dbReference>
<dbReference type="InterPro" id="IPR052036">
    <property type="entry name" value="Hydrolase/PRTase-associated"/>
</dbReference>
<dbReference type="PIRSF" id="PIRSF036794">
    <property type="entry name" value="UCP_erythr_ester"/>
    <property type="match status" value="1"/>
</dbReference>
<feature type="chain" id="PRO_5038473203" evidence="1">
    <location>
        <begin position="25"/>
        <end position="449"/>
    </location>
</feature>
<dbReference type="Gene3D" id="3.40.1660.10">
    <property type="entry name" value="EreA-like (biosynthetic domain)"/>
    <property type="match status" value="1"/>
</dbReference>
<dbReference type="PANTHER" id="PTHR31299:SF0">
    <property type="entry name" value="ESTERASE, PUTATIVE (AFU_ORTHOLOGUE AFUA_1G05850)-RELATED"/>
    <property type="match status" value="1"/>
</dbReference>
<evidence type="ECO:0000313" key="2">
    <source>
        <dbReference type="EMBL" id="MBB5839128.1"/>
    </source>
</evidence>
<dbReference type="GO" id="GO:0046677">
    <property type="term" value="P:response to antibiotic"/>
    <property type="evidence" value="ECO:0007669"/>
    <property type="project" value="InterPro"/>
</dbReference>
<dbReference type="GO" id="GO:0016787">
    <property type="term" value="F:hydrolase activity"/>
    <property type="evidence" value="ECO:0007669"/>
    <property type="project" value="UniProtKB-KW"/>
</dbReference>
<dbReference type="PANTHER" id="PTHR31299">
    <property type="entry name" value="ESTERASE, PUTATIVE (AFU_ORTHOLOGUE AFUA_1G05850)-RELATED"/>
    <property type="match status" value="1"/>
</dbReference>
<dbReference type="EMBL" id="JACHMY010000001">
    <property type="protein sequence ID" value="MBB5839128.1"/>
    <property type="molecule type" value="Genomic_DNA"/>
</dbReference>
<evidence type="ECO:0000256" key="1">
    <source>
        <dbReference type="SAM" id="SignalP"/>
    </source>
</evidence>
<dbReference type="Gene3D" id="3.30.1870.10">
    <property type="entry name" value="EreA-like, domain 2"/>
    <property type="match status" value="1"/>
</dbReference>
<dbReference type="CDD" id="cd14728">
    <property type="entry name" value="Ere-like"/>
    <property type="match status" value="1"/>
</dbReference>
<reference evidence="2 3" key="1">
    <citation type="submission" date="2020-08" db="EMBL/GenBank/DDBJ databases">
        <title>Sequencing the genomes of 1000 actinobacteria strains.</title>
        <authorList>
            <person name="Klenk H.-P."/>
        </authorList>
    </citation>
    <scope>NUCLEOTIDE SEQUENCE [LARGE SCALE GENOMIC DNA]</scope>
    <source>
        <strain evidence="2 3">DSM 28967</strain>
    </source>
</reference>
<proteinExistence type="predicted"/>
<protein>
    <submittedName>
        <fullName evidence="2">Erythromycin esterase</fullName>
        <ecNumber evidence="2">3.1.1.-</ecNumber>
    </submittedName>
</protein>